<feature type="transmembrane region" description="Helical" evidence="13">
    <location>
        <begin position="284"/>
        <end position="306"/>
    </location>
</feature>
<dbReference type="GO" id="GO:0016020">
    <property type="term" value="C:membrane"/>
    <property type="evidence" value="ECO:0007669"/>
    <property type="project" value="UniProtKB-SubCell"/>
</dbReference>
<sequence length="405" mass="43645">MQRRLVFTLGLVTLSRFGTFVPIPGVDQEILCRTLQDDSVANVLNILSSGEVASIGVLTLGIVPYINASILMQLGTMILPHLEKLQKEEGGVGKQRILQYTRCIAFGWSVAHSIGICFRIKPYVISWGVYFVAKVVLALTVGAMLVMWIGEQITEKGVGNGPSMLIFVNILAGLPTLLRQGSFVSGGTLGIVVLISSLLSVLLGIIYIQEGTWRIPVISAKCLRKGSLRTNLNYIPLKLHQGGVMPIILASAFCMLPAHLGVMLHSSHLQELYVLLTSGGDATALYVGIHSVLIVLFSFLYTSLLIHPEDISKNLRKMESTIPGVRPGKATTAYIQKTLNRLTFVGAVFLAFIAALPIVIESFTGISIFKGLGATSLLILVGVALDTSKQIQAYSISSSYGNCTV</sequence>
<accession>A0A679C9X8</accession>
<evidence type="ECO:0000256" key="10">
    <source>
        <dbReference type="ARBA" id="ARBA00039733"/>
    </source>
</evidence>
<dbReference type="PANTHER" id="PTHR10906">
    <property type="entry name" value="SECY/SEC61-ALPHA FAMILY MEMBER"/>
    <property type="match status" value="1"/>
</dbReference>
<evidence type="ECO:0000256" key="4">
    <source>
        <dbReference type="ARBA" id="ARBA00022692"/>
    </source>
</evidence>
<name>A0A679C9X8_9CRYP</name>
<dbReference type="Pfam" id="PF00344">
    <property type="entry name" value="SecY"/>
    <property type="match status" value="1"/>
</dbReference>
<keyword evidence="4 13" id="KW-0812">Transmembrane</keyword>
<keyword evidence="6 13" id="KW-1133">Transmembrane helix</keyword>
<comment type="similarity">
    <text evidence="2 12">Belongs to the SecY/SEC61-alpha family.</text>
</comment>
<evidence type="ECO:0000256" key="7">
    <source>
        <dbReference type="ARBA" id="ARBA00023010"/>
    </source>
</evidence>
<evidence type="ECO:0000256" key="5">
    <source>
        <dbReference type="ARBA" id="ARBA00022927"/>
    </source>
</evidence>
<evidence type="ECO:0000256" key="8">
    <source>
        <dbReference type="ARBA" id="ARBA00023078"/>
    </source>
</evidence>
<feature type="transmembrane region" description="Helical" evidence="13">
    <location>
        <begin position="52"/>
        <end position="79"/>
    </location>
</feature>
<dbReference type="Gene3D" id="1.10.3370.10">
    <property type="entry name" value="SecY subunit domain"/>
    <property type="match status" value="1"/>
</dbReference>
<feature type="transmembrane region" description="Helical" evidence="13">
    <location>
        <begin position="184"/>
        <end position="208"/>
    </location>
</feature>
<comment type="function">
    <text evidence="11">The central subunit of the protein translocation channel SecYE. Consists of two halves formed by TMs 1-5 and 6-10. These two domains form a lateral gate at the front which open onto the bilayer between TMs 2 and 7, and are clamped together by SecE at the back. The channel is closed by both a pore ring composed of hydrophobic SecY resides and a short helix (helix 2A) on the extracellular side of the membrane which forms a plug.</text>
</comment>
<evidence type="ECO:0000256" key="12">
    <source>
        <dbReference type="RuleBase" id="RU004349"/>
    </source>
</evidence>
<evidence type="ECO:0000256" key="9">
    <source>
        <dbReference type="ARBA" id="ARBA00023136"/>
    </source>
</evidence>
<evidence type="ECO:0000256" key="11">
    <source>
        <dbReference type="ARBA" id="ARBA00055151"/>
    </source>
</evidence>
<protein>
    <recommendedName>
        <fullName evidence="10">Protein translocase subunit SecY</fullName>
    </recommendedName>
</protein>
<keyword evidence="9 13" id="KW-0472">Membrane</keyword>
<comment type="subcellular location">
    <subcellularLocation>
        <location evidence="1">Membrane</location>
        <topology evidence="1">Multi-pass membrane protein</topology>
    </subcellularLocation>
</comment>
<feature type="transmembrane region" description="Helical" evidence="13">
    <location>
        <begin position="342"/>
        <end position="360"/>
    </location>
</feature>
<dbReference type="FunFam" id="1.10.3370.10:FF:000001">
    <property type="entry name" value="Preprotein translocase subunit SecY"/>
    <property type="match status" value="1"/>
</dbReference>
<gene>
    <name evidence="14" type="primary">secY</name>
    <name evidence="14" type="ORF">CryM1634B_p045</name>
</gene>
<dbReference type="PRINTS" id="PR00303">
    <property type="entry name" value="SECYTRNLCASE"/>
</dbReference>
<keyword evidence="7" id="KW-0811">Translocation</keyword>
<keyword evidence="3" id="KW-0813">Transport</keyword>
<evidence type="ECO:0000256" key="3">
    <source>
        <dbReference type="ARBA" id="ARBA00022448"/>
    </source>
</evidence>
<keyword evidence="8" id="KW-0793">Thylakoid</keyword>
<keyword evidence="14" id="KW-0934">Plastid</keyword>
<evidence type="ECO:0000256" key="1">
    <source>
        <dbReference type="ARBA" id="ARBA00004141"/>
    </source>
</evidence>
<dbReference type="InterPro" id="IPR026593">
    <property type="entry name" value="SecY"/>
</dbReference>
<feature type="transmembrane region" description="Helical" evidence="13">
    <location>
        <begin position="366"/>
        <end position="385"/>
    </location>
</feature>
<dbReference type="AlphaFoldDB" id="A0A679C9X8"/>
<feature type="transmembrane region" description="Helical" evidence="13">
    <location>
        <begin position="161"/>
        <end position="178"/>
    </location>
</feature>
<dbReference type="InterPro" id="IPR023201">
    <property type="entry name" value="SecY_dom_sf"/>
</dbReference>
<dbReference type="GO" id="GO:0015031">
    <property type="term" value="P:protein transport"/>
    <property type="evidence" value="ECO:0007669"/>
    <property type="project" value="UniProtKB-KW"/>
</dbReference>
<feature type="transmembrane region" description="Helical" evidence="13">
    <location>
        <begin position="244"/>
        <end position="264"/>
    </location>
</feature>
<dbReference type="SUPFAM" id="SSF103491">
    <property type="entry name" value="Preprotein translocase SecY subunit"/>
    <property type="match status" value="1"/>
</dbReference>
<dbReference type="InterPro" id="IPR002208">
    <property type="entry name" value="SecY/SEC61-alpha"/>
</dbReference>
<organism evidence="14">
    <name type="scientific">Cryptomonas sp. CCAC 1634B</name>
    <dbReference type="NCBI Taxonomy" id="2051848"/>
    <lineage>
        <taxon>Eukaryota</taxon>
        <taxon>Cryptophyceae</taxon>
        <taxon>Cryptomonadales</taxon>
        <taxon>Cryptomonadaceae</taxon>
        <taxon>Cryptomonas</taxon>
    </lineage>
</organism>
<dbReference type="PIRSF" id="PIRSF004557">
    <property type="entry name" value="SecY"/>
    <property type="match status" value="1"/>
</dbReference>
<keyword evidence="5" id="KW-0653">Protein transport</keyword>
<proteinExistence type="inferred from homology"/>
<evidence type="ECO:0000256" key="2">
    <source>
        <dbReference type="ARBA" id="ARBA00005751"/>
    </source>
</evidence>
<dbReference type="NCBIfam" id="TIGR00967">
    <property type="entry name" value="3a0501s007"/>
    <property type="match status" value="1"/>
</dbReference>
<reference evidence="14" key="1">
    <citation type="journal article" date="2020" name="Genome Biol. Evol.">
        <title>Comparative plastid genomics of Cryptomonas species reveals fine-scale genomic responses to loss of photosynthesis.</title>
        <authorList>
            <person name="Tanifuji G."/>
            <person name="Kamikawa R."/>
            <person name="Moore C.E."/>
            <person name="Mills T."/>
            <person name="Onodera N.T."/>
            <person name="Kashiyama Y."/>
            <person name="Archibald J.M."/>
            <person name="Inagaki Y."/>
            <person name="Hashimoto T."/>
        </authorList>
    </citation>
    <scope>NUCLEOTIDE SEQUENCE</scope>
    <source>
        <strain evidence="14">CCAC 1634 B</strain>
    </source>
</reference>
<geneLocation type="plastid" evidence="14"/>
<feature type="transmembrane region" description="Helical" evidence="13">
    <location>
        <begin position="127"/>
        <end position="149"/>
    </location>
</feature>
<evidence type="ECO:0000313" key="14">
    <source>
        <dbReference type="EMBL" id="BBK20477.1"/>
    </source>
</evidence>
<dbReference type="HAMAP" id="MF_01465">
    <property type="entry name" value="SecY"/>
    <property type="match status" value="1"/>
</dbReference>
<evidence type="ECO:0000256" key="13">
    <source>
        <dbReference type="SAM" id="Phobius"/>
    </source>
</evidence>
<dbReference type="EMBL" id="LC484193">
    <property type="protein sequence ID" value="BBK20477.1"/>
    <property type="molecule type" value="Genomic_DNA"/>
</dbReference>
<evidence type="ECO:0000256" key="6">
    <source>
        <dbReference type="ARBA" id="ARBA00022989"/>
    </source>
</evidence>